<proteinExistence type="predicted"/>
<dbReference type="AlphaFoldDB" id="W1P817"/>
<dbReference type="EMBL" id="KI394330">
    <property type="protein sequence ID" value="ERN03809.1"/>
    <property type="molecule type" value="Genomic_DNA"/>
</dbReference>
<dbReference type="PANTHER" id="PTHR37181">
    <property type="entry name" value="F6A14.6 PROTEIN"/>
    <property type="match status" value="1"/>
</dbReference>
<dbReference type="OrthoDB" id="783877at2759"/>
<protein>
    <submittedName>
        <fullName evidence="1">Uncharacterized protein</fullName>
    </submittedName>
</protein>
<dbReference type="Gramene" id="ERN03809">
    <property type="protein sequence ID" value="ERN03809"/>
    <property type="gene ID" value="AMTR_s00078p00117800"/>
</dbReference>
<dbReference type="HOGENOM" id="CLU_058925_0_0_1"/>
<dbReference type="PANTHER" id="PTHR37181:SF1">
    <property type="entry name" value="F6A14.6 PROTEIN"/>
    <property type="match status" value="1"/>
</dbReference>
<dbReference type="KEGG" id="atr:18431960"/>
<evidence type="ECO:0000313" key="2">
    <source>
        <dbReference type="Proteomes" id="UP000017836"/>
    </source>
</evidence>
<gene>
    <name evidence="1" type="ORF">AMTR_s00078p00117800</name>
</gene>
<evidence type="ECO:0000313" key="1">
    <source>
        <dbReference type="EMBL" id="ERN03809.1"/>
    </source>
</evidence>
<dbReference type="eggNOG" id="ENOG502QW45">
    <property type="taxonomic scope" value="Eukaryota"/>
</dbReference>
<organism evidence="1 2">
    <name type="scientific">Amborella trichopoda</name>
    <dbReference type="NCBI Taxonomy" id="13333"/>
    <lineage>
        <taxon>Eukaryota</taxon>
        <taxon>Viridiplantae</taxon>
        <taxon>Streptophyta</taxon>
        <taxon>Embryophyta</taxon>
        <taxon>Tracheophyta</taxon>
        <taxon>Spermatophyta</taxon>
        <taxon>Magnoliopsida</taxon>
        <taxon>Amborellales</taxon>
        <taxon>Amborellaceae</taxon>
        <taxon>Amborella</taxon>
    </lineage>
</organism>
<keyword evidence="2" id="KW-1185">Reference proteome</keyword>
<name>W1P817_AMBTC</name>
<dbReference type="Proteomes" id="UP000017836">
    <property type="component" value="Unassembled WGS sequence"/>
</dbReference>
<dbReference type="OMA" id="YEMFPQA"/>
<reference evidence="2" key="1">
    <citation type="journal article" date="2013" name="Science">
        <title>The Amborella genome and the evolution of flowering plants.</title>
        <authorList>
            <consortium name="Amborella Genome Project"/>
        </authorList>
    </citation>
    <scope>NUCLEOTIDE SEQUENCE [LARGE SCALE GENOMIC DNA]</scope>
</reference>
<accession>W1P817</accession>
<sequence length="416" mass="47470">MSLLQVITKAAEDHPKILNTSSEYPITLNSSEIFQNLKPENPDSDDEPMVRKVTGWSINDHNSEIMSAEKKFTKQQKRNLKSLLFDIKMFTKSLDRFLTKITKICCKVSDIQPGDEKTLIMLRNACPFLSSQVKALISECCVRLEHWELMEAIIFLGFIRGISHYNLVRKLVDAERGDLLCQIIRHTPDLGHSEIAMILNYFLSPKNDHDLSINSVRKNWENQALWAIDKAAQSLPHKTSDFYLKIHNANSVQDHKTSDSFLKTHNTNSVQDDAALLLAMAYDGFSAFETCLHFLFSPSLDGLVLSYAISKLQSVQLYRLIRYTRKWVKKYSRFPGLVPWSPESGSEFEACKWVPSLESIIKVLGVVLDEHYSYLVLDTVFHEELRSIQETVMPLVSEGNVSCSVSNLLESLRCES</sequence>